<feature type="region of interest" description="Disordered" evidence="2">
    <location>
        <begin position="1338"/>
        <end position="1362"/>
    </location>
</feature>
<name>A0ABQ6N7E1_9STRA</name>
<feature type="coiled-coil region" evidence="1">
    <location>
        <begin position="1557"/>
        <end position="1648"/>
    </location>
</feature>
<feature type="transmembrane region" description="Helical" evidence="3">
    <location>
        <begin position="443"/>
        <end position="467"/>
    </location>
</feature>
<feature type="transmembrane region" description="Helical" evidence="3">
    <location>
        <begin position="556"/>
        <end position="576"/>
    </location>
</feature>
<sequence>EHKESQNRCLVDYRFSTNRLVRHFQPEYLQFSRPDKLTGEMEFFKLIITKAPEPSALLWENLEFPFAQKRVQRAKSKTATFVLLLLSLITIYLAYQQQAIYEKDLIDFSLCSDLLPSIYYGNYDDAKNVTLVRDKSMDASACPADHFFVTMTDSTMRELHEVSSLPDLHVPATPSTTMTRETFDDNVSPLSLCDSTCQPNKFTGNCPNLPCGIDSYLSLENPATGSDYACTEYKNTLVSACYCYQAMTEALTNEGYSTSTVMDLEKEEGDMCYDIFLDYALARGTAAAATAVIVLVNILLRGIVPLMTDSEHHSSSTGQANGTFMKVSVAQIINTALSTIFANAQLTMLKSVMPGYDEEIEQSKHTDFSQEWYSTVGTSLCLTMAVNAISPHAVKLLMVMLTRPLRFIKRSTKRIVNQNQLNQIYLGPRFNLETRLAFITNTVFVTLIFCGGLPIMLPFATFTIYCCRWLDRWSLLKETPQPPAHDERLTESFRQLMTVAVFMNVFVTSYMFGNGEIIESSEIVIDGVNSRALEEEVGGEDSFLSTISERFSRANVFPLASAGLLYSTGALITVFVSPHKVKRLVQLMSRKKEESLYFDPGFNSAFHALLTEEQKTHVRKTKDLNKEDKDKGYRLNKANPNIVNRVNADGELLLTWEVAKLDGFLHTYDIAQNERYEAEVGFIHSFLENFKSLGYDAEQGGGGGVDQVEHQAKLQELQKKMLGKVKESDQKALSAVAANKWVGAIKLKREEKKVVEAREDLKKSRYNIVGQAFKFNMQMNKLKRAAAATSDELTRMIVEKEVIGELIDHVCRQNEDSHDVDALERMLIAKGKDAERYKALFLKQQADNTTSREIFEMKYDALEKNAQGRGVVSEVCLALVGDVVERVKEEERVELEKDMFEEKVVNNVCRDCLFGIVGEVIEGAAANQKAQVVDARKECEESLYRIIRKIEDVSPAPMAQPQHKEDAHKECEECVYRIIRKIEDESPAPMAQVVAASETSALEPAGLLRQQLNREIVCRDVLVDLLMGVEVEMETHRACSDAVDRLVSEVALAAQRPPVPVVVTLVDETDGDAVRATLDAAIAKVEKKHADHHLHYLKAAFAFEHEVHKQIAKQEMRKFKKLMKDELKKREVSHMAPSDFFGTGMGDVEFFVRSTEELLRAECELVLKDVVHEVRRAHEAEEIKDALSSAVSSGVSSPAVVSEKAQEAIEENLALKKARIRVVEEIGRRSRERQAVLVIQTAWRARMGLVLGRVRVIQGWFKRVVGRKRAGLVIERIAELRHAHAGEIQKLHAELAEKKRLLDAAEESKAESAAGGLEGLLGQAAAEDEVKEDGGLEGLQGQAAAEDDAEAENEVGESERLGSTLDKATALEQAAAAQKETDELRSQLAKAQEIAKVTAEEKAAQEAAREELRRQLAEAQVAVAAEEKARSQLEEERAAERAEKEEVERHLREAKSAQEAAVALHQAAGENFKEAGLAHESMLQAMNERLRLLEEEKRGLAGQAESASLEKEQLDAAIAVLKEKSGAEMSAAKAELEAAVEAKGLLAQQVEGLNEKIGEAGEAGRRLEEKLREAEEKRAREEKLVADLEEKAANIAKEREAKEKAAEMLEAKLEEAEERRQKELELKQKEFEERIEAKETDLMKKIKENNEVNLLLIEVQRLADERGAVLKEESRMVKESIEEAGVAKGRVAAVEEELKASKVKRAELES</sequence>
<proteinExistence type="predicted"/>
<protein>
    <submittedName>
        <fullName evidence="4">Uncharacterized protein</fullName>
    </submittedName>
</protein>
<feature type="compositionally biased region" description="Basic and acidic residues" evidence="2">
    <location>
        <begin position="1430"/>
        <end position="1456"/>
    </location>
</feature>
<dbReference type="PANTHER" id="PTHR13018:SF5">
    <property type="entry name" value="RE44586P"/>
    <property type="match status" value="1"/>
</dbReference>
<dbReference type="PANTHER" id="PTHR13018">
    <property type="entry name" value="PROBABLE MEMBRANE PROTEIN DUF221-RELATED"/>
    <property type="match status" value="1"/>
</dbReference>
<feature type="transmembrane region" description="Helical" evidence="3">
    <location>
        <begin position="78"/>
        <end position="95"/>
    </location>
</feature>
<evidence type="ECO:0000256" key="2">
    <source>
        <dbReference type="SAM" id="MobiDB-lite"/>
    </source>
</evidence>
<accession>A0ABQ6N7E1</accession>
<dbReference type="EMBL" id="BRYB01001074">
    <property type="protein sequence ID" value="GMI42541.1"/>
    <property type="molecule type" value="Genomic_DNA"/>
</dbReference>
<evidence type="ECO:0000313" key="5">
    <source>
        <dbReference type="Proteomes" id="UP001165060"/>
    </source>
</evidence>
<evidence type="ECO:0000256" key="1">
    <source>
        <dbReference type="SAM" id="Coils"/>
    </source>
</evidence>
<dbReference type="InterPro" id="IPR045122">
    <property type="entry name" value="Csc1-like"/>
</dbReference>
<keyword evidence="3" id="KW-1133">Transmembrane helix</keyword>
<keyword evidence="3" id="KW-0472">Membrane</keyword>
<organism evidence="4 5">
    <name type="scientific">Tetraparma gracilis</name>
    <dbReference type="NCBI Taxonomy" id="2962635"/>
    <lineage>
        <taxon>Eukaryota</taxon>
        <taxon>Sar</taxon>
        <taxon>Stramenopiles</taxon>
        <taxon>Ochrophyta</taxon>
        <taxon>Bolidophyceae</taxon>
        <taxon>Parmales</taxon>
        <taxon>Triparmaceae</taxon>
        <taxon>Tetraparma</taxon>
    </lineage>
</organism>
<evidence type="ECO:0000313" key="4">
    <source>
        <dbReference type="EMBL" id="GMI42541.1"/>
    </source>
</evidence>
<keyword evidence="3" id="KW-0812">Transmembrane</keyword>
<reference evidence="4 5" key="1">
    <citation type="journal article" date="2023" name="Commun. Biol.">
        <title>Genome analysis of Parmales, the sister group of diatoms, reveals the evolutionary specialization of diatoms from phago-mixotrophs to photoautotrophs.</title>
        <authorList>
            <person name="Ban H."/>
            <person name="Sato S."/>
            <person name="Yoshikawa S."/>
            <person name="Yamada K."/>
            <person name="Nakamura Y."/>
            <person name="Ichinomiya M."/>
            <person name="Sato N."/>
            <person name="Blanc-Mathieu R."/>
            <person name="Endo H."/>
            <person name="Kuwata A."/>
            <person name="Ogata H."/>
        </authorList>
    </citation>
    <scope>NUCLEOTIDE SEQUENCE [LARGE SCALE GENOMIC DNA]</scope>
</reference>
<keyword evidence="5" id="KW-1185">Reference proteome</keyword>
<feature type="compositionally biased region" description="Acidic residues" evidence="2">
    <location>
        <begin position="1345"/>
        <end position="1356"/>
    </location>
</feature>
<gene>
    <name evidence="4" type="ORF">TeGR_g10116</name>
</gene>
<feature type="non-terminal residue" evidence="4">
    <location>
        <position position="1"/>
    </location>
</feature>
<dbReference type="Proteomes" id="UP001165060">
    <property type="component" value="Unassembled WGS sequence"/>
</dbReference>
<comment type="caution">
    <text evidence="4">The sequence shown here is derived from an EMBL/GenBank/DDBJ whole genome shotgun (WGS) entry which is preliminary data.</text>
</comment>
<keyword evidence="1" id="KW-0175">Coiled coil</keyword>
<evidence type="ECO:0000256" key="3">
    <source>
        <dbReference type="SAM" id="Phobius"/>
    </source>
</evidence>
<feature type="region of interest" description="Disordered" evidence="2">
    <location>
        <begin position="1430"/>
        <end position="1460"/>
    </location>
</feature>